<sequence length="139" mass="15181">MSTRLLEVGHVEVHLAVTAKEGGPVSTVFAGTPVLQCRQQRNDSETTCTSHQTFSFSLLPEELLEVFQPQGGTFLLQPLNWEEEHKEPSRSASKDKAAKELSKFQHGALGKLNDSLSAQRGVAARHTALYNPTHTPSSS</sequence>
<proteinExistence type="predicted"/>
<dbReference type="AlphaFoldDB" id="A0A812JZ39"/>
<gene>
    <name evidence="1" type="ORF">SNAT2548_LOCUS7690</name>
</gene>
<protein>
    <submittedName>
        <fullName evidence="1">Uncharacterized protein</fullName>
    </submittedName>
</protein>
<dbReference type="Proteomes" id="UP000604046">
    <property type="component" value="Unassembled WGS sequence"/>
</dbReference>
<reference evidence="1" key="1">
    <citation type="submission" date="2021-02" db="EMBL/GenBank/DDBJ databases">
        <authorList>
            <person name="Dougan E. K."/>
            <person name="Rhodes N."/>
            <person name="Thang M."/>
            <person name="Chan C."/>
        </authorList>
    </citation>
    <scope>NUCLEOTIDE SEQUENCE</scope>
</reference>
<name>A0A812JZ39_9DINO</name>
<evidence type="ECO:0000313" key="1">
    <source>
        <dbReference type="EMBL" id="CAE7217019.1"/>
    </source>
</evidence>
<comment type="caution">
    <text evidence="1">The sequence shown here is derived from an EMBL/GenBank/DDBJ whole genome shotgun (WGS) entry which is preliminary data.</text>
</comment>
<accession>A0A812JZ39</accession>
<evidence type="ECO:0000313" key="2">
    <source>
        <dbReference type="Proteomes" id="UP000604046"/>
    </source>
</evidence>
<dbReference type="EMBL" id="CAJNDS010000545">
    <property type="protein sequence ID" value="CAE7217019.1"/>
    <property type="molecule type" value="Genomic_DNA"/>
</dbReference>
<organism evidence="1 2">
    <name type="scientific">Symbiodinium natans</name>
    <dbReference type="NCBI Taxonomy" id="878477"/>
    <lineage>
        <taxon>Eukaryota</taxon>
        <taxon>Sar</taxon>
        <taxon>Alveolata</taxon>
        <taxon>Dinophyceae</taxon>
        <taxon>Suessiales</taxon>
        <taxon>Symbiodiniaceae</taxon>
        <taxon>Symbiodinium</taxon>
    </lineage>
</organism>
<keyword evidence="2" id="KW-1185">Reference proteome</keyword>